<dbReference type="NCBIfam" id="TIGR00738">
    <property type="entry name" value="rrf2_super"/>
    <property type="match status" value="1"/>
</dbReference>
<dbReference type="AlphaFoldDB" id="A0A173XZ43"/>
<dbReference type="InterPro" id="IPR000944">
    <property type="entry name" value="Tscrpt_reg_Rrf2"/>
</dbReference>
<dbReference type="OrthoDB" id="9808360at2"/>
<dbReference type="GO" id="GO:0005829">
    <property type="term" value="C:cytosol"/>
    <property type="evidence" value="ECO:0007669"/>
    <property type="project" value="TreeGrafter"/>
</dbReference>
<evidence type="ECO:0000313" key="5">
    <source>
        <dbReference type="Proteomes" id="UP000095558"/>
    </source>
</evidence>
<dbReference type="InterPro" id="IPR036390">
    <property type="entry name" value="WH_DNA-bd_sf"/>
</dbReference>
<dbReference type="GO" id="GO:0003700">
    <property type="term" value="F:DNA-binding transcription factor activity"/>
    <property type="evidence" value="ECO:0007669"/>
    <property type="project" value="TreeGrafter"/>
</dbReference>
<dbReference type="Gene3D" id="1.10.10.10">
    <property type="entry name" value="Winged helix-like DNA-binding domain superfamily/Winged helix DNA-binding domain"/>
    <property type="match status" value="1"/>
</dbReference>
<organism evidence="4 5">
    <name type="scientific">Clostridium disporicum</name>
    <dbReference type="NCBI Taxonomy" id="84024"/>
    <lineage>
        <taxon>Bacteria</taxon>
        <taxon>Bacillati</taxon>
        <taxon>Bacillota</taxon>
        <taxon>Clostridia</taxon>
        <taxon>Eubacteriales</taxon>
        <taxon>Clostridiaceae</taxon>
        <taxon>Clostridium</taxon>
    </lineage>
</organism>
<protein>
    <recommendedName>
        <fullName evidence="3">HTH-type transcriptional regulator NsrR</fullName>
    </recommendedName>
</protein>
<dbReference type="SUPFAM" id="SSF46785">
    <property type="entry name" value="Winged helix' DNA-binding domain"/>
    <property type="match status" value="1"/>
</dbReference>
<dbReference type="RefSeq" id="WP_055274981.1">
    <property type="nucleotide sequence ID" value="NZ_CYZV01000002.1"/>
</dbReference>
<dbReference type="Pfam" id="PF02082">
    <property type="entry name" value="Rrf2"/>
    <property type="match status" value="1"/>
</dbReference>
<sequence>MQLSKFTDYAFRALIYLAKNSEENATVDILAERLEISSHHLKKVINKLAKTEYIISSKGRNGGLKLGMDPAEINLGKVLLLTEENLSLVECMGESGTCPLLSKECKLKGIICKSLNVFVDEMAQYTLKDIM</sequence>
<dbReference type="Proteomes" id="UP000095558">
    <property type="component" value="Unassembled WGS sequence"/>
</dbReference>
<dbReference type="PANTHER" id="PTHR33221">
    <property type="entry name" value="WINGED HELIX-TURN-HELIX TRANSCRIPTIONAL REGULATOR, RRF2 FAMILY"/>
    <property type="match status" value="1"/>
</dbReference>
<reference evidence="4 5" key="1">
    <citation type="submission" date="2015-09" db="EMBL/GenBank/DDBJ databases">
        <authorList>
            <consortium name="Pathogen Informatics"/>
        </authorList>
    </citation>
    <scope>NUCLEOTIDE SEQUENCE [LARGE SCALE GENOMIC DNA]</scope>
    <source>
        <strain evidence="4 5">2789STDY5834855</strain>
    </source>
</reference>
<evidence type="ECO:0000256" key="1">
    <source>
        <dbReference type="ARBA" id="ARBA00023125"/>
    </source>
</evidence>
<evidence type="ECO:0000256" key="2">
    <source>
        <dbReference type="ARBA" id="ARBA00034078"/>
    </source>
</evidence>
<dbReference type="GO" id="GO:0003677">
    <property type="term" value="F:DNA binding"/>
    <property type="evidence" value="ECO:0007669"/>
    <property type="project" value="UniProtKB-KW"/>
</dbReference>
<dbReference type="EMBL" id="CYZV01000002">
    <property type="protein sequence ID" value="CUN57302.1"/>
    <property type="molecule type" value="Genomic_DNA"/>
</dbReference>
<keyword evidence="1" id="KW-0238">DNA-binding</keyword>
<dbReference type="PROSITE" id="PS51197">
    <property type="entry name" value="HTH_RRF2_2"/>
    <property type="match status" value="1"/>
</dbReference>
<proteinExistence type="predicted"/>
<comment type="cofactor">
    <cofactor evidence="2">
        <name>[2Fe-2S] cluster</name>
        <dbReference type="ChEBI" id="CHEBI:190135"/>
    </cofactor>
</comment>
<evidence type="ECO:0000256" key="3">
    <source>
        <dbReference type="ARBA" id="ARBA00040173"/>
    </source>
</evidence>
<accession>A0A173XZ43</accession>
<dbReference type="InterPro" id="IPR036388">
    <property type="entry name" value="WH-like_DNA-bd_sf"/>
</dbReference>
<evidence type="ECO:0000313" key="4">
    <source>
        <dbReference type="EMBL" id="CUN57302.1"/>
    </source>
</evidence>
<dbReference type="PANTHER" id="PTHR33221:SF4">
    <property type="entry name" value="HTH-TYPE TRANSCRIPTIONAL REPRESSOR NSRR"/>
    <property type="match status" value="1"/>
</dbReference>
<name>A0A173XZ43_9CLOT</name>
<gene>
    <name evidence="4" type="primary">nsrR</name>
    <name evidence="4" type="ORF">ERS852470_00231</name>
</gene>